<sequence length="112" mass="11547">MQATPLLDALRVEGNLPPWMWNDTPPNSGSFRTTPSTTGSNSGPMSTTTSGGGGAQGSAPAFGFPLASGPGEGIHPEDIDIDMSEDFNWADWGQTVMESGPNIGGVWSAHGI</sequence>
<dbReference type="GeneID" id="63840584"/>
<dbReference type="EMBL" id="MU032348">
    <property type="protein sequence ID" value="KAF3764248.1"/>
    <property type="molecule type" value="Genomic_DNA"/>
</dbReference>
<evidence type="ECO:0000313" key="3">
    <source>
        <dbReference type="Proteomes" id="UP000803844"/>
    </source>
</evidence>
<organism evidence="2 3">
    <name type="scientific">Cryphonectria parasitica (strain ATCC 38755 / EP155)</name>
    <dbReference type="NCBI Taxonomy" id="660469"/>
    <lineage>
        <taxon>Eukaryota</taxon>
        <taxon>Fungi</taxon>
        <taxon>Dikarya</taxon>
        <taxon>Ascomycota</taxon>
        <taxon>Pezizomycotina</taxon>
        <taxon>Sordariomycetes</taxon>
        <taxon>Sordariomycetidae</taxon>
        <taxon>Diaporthales</taxon>
        <taxon>Cryphonectriaceae</taxon>
        <taxon>Cryphonectria-Endothia species complex</taxon>
        <taxon>Cryphonectria</taxon>
    </lineage>
</organism>
<feature type="compositionally biased region" description="Low complexity" evidence="1">
    <location>
        <begin position="33"/>
        <end position="49"/>
    </location>
</feature>
<feature type="region of interest" description="Disordered" evidence="1">
    <location>
        <begin position="15"/>
        <end position="79"/>
    </location>
</feature>
<comment type="caution">
    <text evidence="2">The sequence shown here is derived from an EMBL/GenBank/DDBJ whole genome shotgun (WGS) entry which is preliminary data.</text>
</comment>
<dbReference type="RefSeq" id="XP_040775209.1">
    <property type="nucleotide sequence ID" value="XM_040923455.1"/>
</dbReference>
<evidence type="ECO:0000313" key="2">
    <source>
        <dbReference type="EMBL" id="KAF3764248.1"/>
    </source>
</evidence>
<dbReference type="Proteomes" id="UP000803844">
    <property type="component" value="Unassembled WGS sequence"/>
</dbReference>
<keyword evidence="3" id="KW-1185">Reference proteome</keyword>
<name>A0A9P4Y064_CRYP1</name>
<gene>
    <name evidence="2" type="ORF">M406DRAFT_356478</name>
</gene>
<dbReference type="AlphaFoldDB" id="A0A9P4Y064"/>
<evidence type="ECO:0000256" key="1">
    <source>
        <dbReference type="SAM" id="MobiDB-lite"/>
    </source>
</evidence>
<protein>
    <submittedName>
        <fullName evidence="2">Uncharacterized protein</fullName>
    </submittedName>
</protein>
<proteinExistence type="predicted"/>
<reference evidence="2" key="1">
    <citation type="journal article" date="2020" name="Phytopathology">
        <title>Genome sequence of the chestnut blight fungus Cryphonectria parasitica EP155: A fundamental resource for an archetypical invasive plant pathogen.</title>
        <authorList>
            <person name="Crouch J.A."/>
            <person name="Dawe A."/>
            <person name="Aerts A."/>
            <person name="Barry K."/>
            <person name="Churchill A.C.L."/>
            <person name="Grimwood J."/>
            <person name="Hillman B."/>
            <person name="Milgroom M.G."/>
            <person name="Pangilinan J."/>
            <person name="Smith M."/>
            <person name="Salamov A."/>
            <person name="Schmutz J."/>
            <person name="Yadav J."/>
            <person name="Grigoriev I.V."/>
            <person name="Nuss D."/>
        </authorList>
    </citation>
    <scope>NUCLEOTIDE SEQUENCE</scope>
    <source>
        <strain evidence="2">EP155</strain>
    </source>
</reference>
<accession>A0A9P4Y064</accession>